<dbReference type="Proteomes" id="UP000004394">
    <property type="component" value="Unassembled WGS sequence"/>
</dbReference>
<proteinExistence type="predicted"/>
<keyword evidence="1" id="KW-0732">Signal</keyword>
<sequence length="183" mass="20560">MKKIQTLLMAMLSIAFAANAQTVRVPDVKEFKTTEECNRYTSTANACAEYYLTHTLDEPNVQEAGNFVYMWTNSTDKLMLNIGEPAHTGFIECIPALIAYMSASVIYATTHNQKQPDGQAHEYAMRRALDFYKRNKSLLGTVPRLETYLKAQADGTFSMTVKREFDELAATIANPNTPKTTLK</sequence>
<name>E0NUH5_9BACT</name>
<feature type="chain" id="PRO_5003138380" evidence="1">
    <location>
        <begin position="21"/>
        <end position="183"/>
    </location>
</feature>
<dbReference type="BioCyc" id="PMAR862515-HMP:GMOO-1855-MONOMER"/>
<dbReference type="AlphaFoldDB" id="E0NUH5"/>
<comment type="caution">
    <text evidence="2">The sequence shown here is derived from an EMBL/GenBank/DDBJ whole genome shotgun (WGS) entry which is preliminary data.</text>
</comment>
<organism evidence="2 3">
    <name type="scientific">Hoylesella marshii DSM 16973 = JCM 13450</name>
    <dbReference type="NCBI Taxonomy" id="862515"/>
    <lineage>
        <taxon>Bacteria</taxon>
        <taxon>Pseudomonadati</taxon>
        <taxon>Bacteroidota</taxon>
        <taxon>Bacteroidia</taxon>
        <taxon>Bacteroidales</taxon>
        <taxon>Prevotellaceae</taxon>
        <taxon>Hoylesella</taxon>
    </lineage>
</organism>
<keyword evidence="3" id="KW-1185">Reference proteome</keyword>
<evidence type="ECO:0000313" key="2">
    <source>
        <dbReference type="EMBL" id="EFM01266.1"/>
    </source>
</evidence>
<dbReference type="RefSeq" id="WP_006950131.1">
    <property type="nucleotide sequence ID" value="NZ_BAJI01000004.1"/>
</dbReference>
<reference evidence="2" key="1">
    <citation type="submission" date="2010-07" db="EMBL/GenBank/DDBJ databases">
        <authorList>
            <person name="Muzny D."/>
            <person name="Qin X."/>
            <person name="Deng J."/>
            <person name="Jiang H."/>
            <person name="Liu Y."/>
            <person name="Qu J."/>
            <person name="Song X.-Z."/>
            <person name="Zhang L."/>
            <person name="Thornton R."/>
            <person name="Coyle M."/>
            <person name="Francisco L."/>
            <person name="Jackson L."/>
            <person name="Javaid M."/>
            <person name="Korchina V."/>
            <person name="Kovar C."/>
            <person name="Mata R."/>
            <person name="Mathew T."/>
            <person name="Ngo R."/>
            <person name="Nguyen L."/>
            <person name="Nguyen N."/>
            <person name="Okwuonu G."/>
            <person name="Ongeri F."/>
            <person name="Pham C."/>
            <person name="Simmons D."/>
            <person name="Wilczek-Boney K."/>
            <person name="Hale W."/>
            <person name="Jakkamsetti A."/>
            <person name="Pham P."/>
            <person name="Ruth R."/>
            <person name="San Lucas F."/>
            <person name="Warren J."/>
            <person name="Zhang J."/>
            <person name="Zhao Z."/>
            <person name="Zhou C."/>
            <person name="Zhu D."/>
            <person name="Lee S."/>
            <person name="Bess C."/>
            <person name="Blankenburg K."/>
            <person name="Forbes L."/>
            <person name="Fu Q."/>
            <person name="Gubbala S."/>
            <person name="Hirani K."/>
            <person name="Jayaseelan J.C."/>
            <person name="Lara F."/>
            <person name="Munidasa M."/>
            <person name="Palculict T."/>
            <person name="Patil S."/>
            <person name="Pu L.-L."/>
            <person name="Saada N."/>
            <person name="Tang L."/>
            <person name="Weissenberger G."/>
            <person name="Zhu Y."/>
            <person name="Hemphill L."/>
            <person name="Shang Y."/>
            <person name="Youmans B."/>
            <person name="Ayvaz T."/>
            <person name="Ross M."/>
            <person name="Santibanez J."/>
            <person name="Aqrawi P."/>
            <person name="Gross S."/>
            <person name="Joshi V."/>
            <person name="Fowler G."/>
            <person name="Nazareth L."/>
            <person name="Reid J."/>
            <person name="Worley K."/>
            <person name="Petrosino J."/>
            <person name="Highlander S."/>
            <person name="Gibbs R."/>
        </authorList>
    </citation>
    <scope>NUCLEOTIDE SEQUENCE [LARGE SCALE GENOMIC DNA]</scope>
    <source>
        <strain evidence="2">DSM 16973</strain>
    </source>
</reference>
<feature type="signal peptide" evidence="1">
    <location>
        <begin position="1"/>
        <end position="20"/>
    </location>
</feature>
<dbReference type="HOGENOM" id="CLU_1473934_0_0_10"/>
<evidence type="ECO:0000256" key="1">
    <source>
        <dbReference type="SAM" id="SignalP"/>
    </source>
</evidence>
<dbReference type="EMBL" id="AEEI01000052">
    <property type="protein sequence ID" value="EFM01266.1"/>
    <property type="molecule type" value="Genomic_DNA"/>
</dbReference>
<accession>E0NUH5</accession>
<gene>
    <name evidence="2" type="ORF">HMPREF0658_1829</name>
</gene>
<evidence type="ECO:0000313" key="3">
    <source>
        <dbReference type="Proteomes" id="UP000004394"/>
    </source>
</evidence>
<dbReference type="STRING" id="862515.HMPREF0658_1829"/>
<protein>
    <submittedName>
        <fullName evidence="2">Uncharacterized protein</fullName>
    </submittedName>
</protein>